<protein>
    <submittedName>
        <fullName evidence="2">Uncharacterized protein</fullName>
    </submittedName>
</protein>
<dbReference type="AlphaFoldDB" id="A0A918JRC5"/>
<sequence length="66" mass="7787">MNYLKKLFPSIVSIQDLTRIGASLTFSICFAELFFKFGSFTLECLSFLILWFFTNKLIDFLMMKKK</sequence>
<name>A0A918JRC5_9FLAO</name>
<reference evidence="2 3" key="1">
    <citation type="journal article" date="2014" name="Int. J. Syst. Evol. Microbiol.">
        <title>Complete genome sequence of Corynebacterium casei LMG S-19264T (=DSM 44701T), isolated from a smear-ripened cheese.</title>
        <authorList>
            <consortium name="US DOE Joint Genome Institute (JGI-PGF)"/>
            <person name="Walter F."/>
            <person name="Albersmeier A."/>
            <person name="Kalinowski J."/>
            <person name="Ruckert C."/>
        </authorList>
    </citation>
    <scope>NUCLEOTIDE SEQUENCE [LARGE SCALE GENOMIC DNA]</scope>
    <source>
        <strain evidence="2 3">KCTC 12285</strain>
    </source>
</reference>
<accession>A0A918JRC5</accession>
<dbReference type="RefSeq" id="WP_155837779.1">
    <property type="nucleotide sequence ID" value="NZ_BMWS01000001.1"/>
</dbReference>
<feature type="transmembrane region" description="Helical" evidence="1">
    <location>
        <begin position="33"/>
        <end position="54"/>
    </location>
</feature>
<keyword evidence="1" id="KW-0812">Transmembrane</keyword>
<comment type="caution">
    <text evidence="2">The sequence shown here is derived from an EMBL/GenBank/DDBJ whole genome shotgun (WGS) entry which is preliminary data.</text>
</comment>
<organism evidence="2 3">
    <name type="scientific">Aquimarina muelleri</name>
    <dbReference type="NCBI Taxonomy" id="279356"/>
    <lineage>
        <taxon>Bacteria</taxon>
        <taxon>Pseudomonadati</taxon>
        <taxon>Bacteroidota</taxon>
        <taxon>Flavobacteriia</taxon>
        <taxon>Flavobacteriales</taxon>
        <taxon>Flavobacteriaceae</taxon>
        <taxon>Aquimarina</taxon>
    </lineage>
</organism>
<proteinExistence type="predicted"/>
<keyword evidence="3" id="KW-1185">Reference proteome</keyword>
<evidence type="ECO:0000256" key="1">
    <source>
        <dbReference type="SAM" id="Phobius"/>
    </source>
</evidence>
<keyword evidence="1" id="KW-0472">Membrane</keyword>
<evidence type="ECO:0000313" key="3">
    <source>
        <dbReference type="Proteomes" id="UP000601108"/>
    </source>
</evidence>
<gene>
    <name evidence="2" type="ORF">GCM10007384_00770</name>
</gene>
<dbReference type="EMBL" id="BMWS01000001">
    <property type="protein sequence ID" value="GGX02878.1"/>
    <property type="molecule type" value="Genomic_DNA"/>
</dbReference>
<keyword evidence="1" id="KW-1133">Transmembrane helix</keyword>
<dbReference type="Proteomes" id="UP000601108">
    <property type="component" value="Unassembled WGS sequence"/>
</dbReference>
<evidence type="ECO:0000313" key="2">
    <source>
        <dbReference type="EMBL" id="GGX02878.1"/>
    </source>
</evidence>